<keyword evidence="1" id="KW-0472">Membrane</keyword>
<protein>
    <submittedName>
        <fullName evidence="2">DUF3526 domain-containing protein</fullName>
    </submittedName>
</protein>
<feature type="transmembrane region" description="Helical" evidence="1">
    <location>
        <begin position="457"/>
        <end position="479"/>
    </location>
</feature>
<evidence type="ECO:0000313" key="2">
    <source>
        <dbReference type="EMBL" id="MBM6578485.1"/>
    </source>
</evidence>
<sequence length="487" mass="52723">MSVGDRTVRLIARDELRMMARNRVAVIAFAMLVLLTLVAVASSWAHRNGVAALRDRHAHVAERAFDAQPDRHPHRMVHYGTFIFRPPGPLAAFDPGVDAYTGNSMFLEGHRQNTANFGDVRQSSLLVRFGQLTPAFVLQVVAPLLLIFLGYGGLARETERGTLRLLMLQGASRRQVVRGKLLALGTVALIAGAPAMIGLLLIAGQPGALAQYMLAPMSLIALGYAIYLAAWAVLILLVSALVRRSRDALLALVAVWAVTLVLVPRVAPDLASAAVPLANRLQTDVAIARDLRTMGDSHDPDDPHFAAFQQSVLARYGVDRVEDLPVNYKGVVAMEGERMTASLFDRYATDSFAAQARQNGIVAAIGVLSPAIALRSLSMAAAGTDVAGHRRFLEQAEAYRYALVQRLNRMQAEGVRYADDTARDAGADRRKRVSGDHWRAMPDFRFVPPDGRTLATAALPGLVIVVGWLALALTLLALATRRLGARS</sequence>
<dbReference type="Pfam" id="PF12679">
    <property type="entry name" value="ABC2_membrane_2"/>
    <property type="match status" value="1"/>
</dbReference>
<evidence type="ECO:0000256" key="1">
    <source>
        <dbReference type="SAM" id="Phobius"/>
    </source>
</evidence>
<proteinExistence type="predicted"/>
<keyword evidence="3" id="KW-1185">Reference proteome</keyword>
<gene>
    <name evidence="2" type="ORF">ILT43_19060</name>
</gene>
<name>A0ABS2DC30_9SPHN</name>
<feature type="transmembrane region" description="Helical" evidence="1">
    <location>
        <begin position="24"/>
        <end position="45"/>
    </location>
</feature>
<reference evidence="2 3" key="1">
    <citation type="submission" date="2020-12" db="EMBL/GenBank/DDBJ databases">
        <title>Sphingomonas sp.</title>
        <authorList>
            <person name="Kim M.K."/>
        </authorList>
    </citation>
    <scope>NUCLEOTIDE SEQUENCE [LARGE SCALE GENOMIC DNA]</scope>
    <source>
        <strain evidence="2 3">BT552</strain>
    </source>
</reference>
<dbReference type="Proteomes" id="UP000763641">
    <property type="component" value="Unassembled WGS sequence"/>
</dbReference>
<dbReference type="RefSeq" id="WP_204200579.1">
    <property type="nucleotide sequence ID" value="NZ_JAFEMC010000008.1"/>
</dbReference>
<feature type="transmembrane region" description="Helical" evidence="1">
    <location>
        <begin position="224"/>
        <end position="242"/>
    </location>
</feature>
<accession>A0ABS2DC30</accession>
<organism evidence="2 3">
    <name type="scientific">Sphingomonas longa</name>
    <dbReference type="NCBI Taxonomy" id="2778730"/>
    <lineage>
        <taxon>Bacteria</taxon>
        <taxon>Pseudomonadati</taxon>
        <taxon>Pseudomonadota</taxon>
        <taxon>Alphaproteobacteria</taxon>
        <taxon>Sphingomonadales</taxon>
        <taxon>Sphingomonadaceae</taxon>
        <taxon>Sphingomonas</taxon>
    </lineage>
</organism>
<dbReference type="Pfam" id="PF12040">
    <property type="entry name" value="DUF3526"/>
    <property type="match status" value="1"/>
</dbReference>
<dbReference type="InterPro" id="IPR021913">
    <property type="entry name" value="DUF3526"/>
</dbReference>
<keyword evidence="1" id="KW-1133">Transmembrane helix</keyword>
<dbReference type="PANTHER" id="PTHR43471">
    <property type="entry name" value="ABC TRANSPORTER PERMEASE"/>
    <property type="match status" value="1"/>
</dbReference>
<feature type="transmembrane region" description="Helical" evidence="1">
    <location>
        <begin position="135"/>
        <end position="154"/>
    </location>
</feature>
<evidence type="ECO:0000313" key="3">
    <source>
        <dbReference type="Proteomes" id="UP000763641"/>
    </source>
</evidence>
<feature type="transmembrane region" description="Helical" evidence="1">
    <location>
        <begin position="249"/>
        <end position="267"/>
    </location>
</feature>
<dbReference type="PANTHER" id="PTHR43471:SF1">
    <property type="entry name" value="ABC TRANSPORTER PERMEASE PROTEIN NOSY-RELATED"/>
    <property type="match status" value="1"/>
</dbReference>
<dbReference type="EMBL" id="JAFEMC010000008">
    <property type="protein sequence ID" value="MBM6578485.1"/>
    <property type="molecule type" value="Genomic_DNA"/>
</dbReference>
<comment type="caution">
    <text evidence="2">The sequence shown here is derived from an EMBL/GenBank/DDBJ whole genome shotgun (WGS) entry which is preliminary data.</text>
</comment>
<feature type="transmembrane region" description="Helical" evidence="1">
    <location>
        <begin position="181"/>
        <end position="204"/>
    </location>
</feature>
<keyword evidence="1" id="KW-0812">Transmembrane</keyword>